<gene>
    <name evidence="2" type="ORF">ACJ72_04838</name>
</gene>
<evidence type="ECO:0000313" key="2">
    <source>
        <dbReference type="EMBL" id="OAX80829.1"/>
    </source>
</evidence>
<evidence type="ECO:0000313" key="3">
    <source>
        <dbReference type="Proteomes" id="UP000091918"/>
    </source>
</evidence>
<dbReference type="Proteomes" id="UP000091918">
    <property type="component" value="Unassembled WGS sequence"/>
</dbReference>
<accession>A0A1B7NVN8</accession>
<name>A0A1B7NVN8_9EURO</name>
<dbReference type="AlphaFoldDB" id="A0A1B7NVN8"/>
<comment type="caution">
    <text evidence="2">The sequence shown here is derived from an EMBL/GenBank/DDBJ whole genome shotgun (WGS) entry which is preliminary data.</text>
</comment>
<organism evidence="2 3">
    <name type="scientific">Emergomyces africanus</name>
    <dbReference type="NCBI Taxonomy" id="1955775"/>
    <lineage>
        <taxon>Eukaryota</taxon>
        <taxon>Fungi</taxon>
        <taxon>Dikarya</taxon>
        <taxon>Ascomycota</taxon>
        <taxon>Pezizomycotina</taxon>
        <taxon>Eurotiomycetes</taxon>
        <taxon>Eurotiomycetidae</taxon>
        <taxon>Onygenales</taxon>
        <taxon>Ajellomycetaceae</taxon>
        <taxon>Emergomyces</taxon>
    </lineage>
</organism>
<evidence type="ECO:0000256" key="1">
    <source>
        <dbReference type="SAM" id="MobiDB-lite"/>
    </source>
</evidence>
<feature type="region of interest" description="Disordered" evidence="1">
    <location>
        <begin position="46"/>
        <end position="71"/>
    </location>
</feature>
<proteinExistence type="predicted"/>
<sequence length="139" mass="15283">MLVNGMLQELVQSHGQNPSVLNIPLTDTNGWDPTRIINQWDLAFSGGGSNASSANSPPLSATNPSQDGQSMPAQYHIHYSQTPKMPSIPVPQSMAQPPYSNMQPVISARDWQRSVASVYDPQGLKRRWDHQTHLDQGHG</sequence>
<feature type="region of interest" description="Disordered" evidence="1">
    <location>
        <begin position="82"/>
        <end position="101"/>
    </location>
</feature>
<keyword evidence="3" id="KW-1185">Reference proteome</keyword>
<reference evidence="2 3" key="1">
    <citation type="submission" date="2015-07" db="EMBL/GenBank/DDBJ databases">
        <title>Emmonsia species relationships and genome sequence.</title>
        <authorList>
            <person name="Cuomo C.A."/>
            <person name="Schwartz I.S."/>
            <person name="Kenyon C."/>
            <person name="de Hoog G.S."/>
            <person name="Govender N.P."/>
            <person name="Botha A."/>
            <person name="Moreno L."/>
            <person name="de Vries M."/>
            <person name="Munoz J.F."/>
            <person name="Stielow J.B."/>
        </authorList>
    </citation>
    <scope>NUCLEOTIDE SEQUENCE [LARGE SCALE GENOMIC DNA]</scope>
    <source>
        <strain evidence="2 3">CBS 136260</strain>
    </source>
</reference>
<dbReference type="OrthoDB" id="2283631at2759"/>
<dbReference type="STRING" id="1658172.A0A1B7NVN8"/>
<dbReference type="EMBL" id="LGUA01000609">
    <property type="protein sequence ID" value="OAX80829.1"/>
    <property type="molecule type" value="Genomic_DNA"/>
</dbReference>
<protein>
    <submittedName>
        <fullName evidence="2">Uncharacterized protein</fullName>
    </submittedName>
</protein>
<feature type="compositionally biased region" description="Low complexity" evidence="1">
    <location>
        <begin position="50"/>
        <end position="65"/>
    </location>
</feature>